<organism evidence="2 3">
    <name type="scientific">Vibrio atlanticus</name>
    <dbReference type="NCBI Taxonomy" id="693153"/>
    <lineage>
        <taxon>Bacteria</taxon>
        <taxon>Pseudomonadati</taxon>
        <taxon>Pseudomonadota</taxon>
        <taxon>Gammaproteobacteria</taxon>
        <taxon>Vibrionales</taxon>
        <taxon>Vibrionaceae</taxon>
        <taxon>Vibrio</taxon>
    </lineage>
</organism>
<protein>
    <submittedName>
        <fullName evidence="2">DUF4397 domain-containing protein</fullName>
    </submittedName>
</protein>
<proteinExistence type="predicted"/>
<feature type="domain" description="DUF4397" evidence="1">
    <location>
        <begin position="170"/>
        <end position="228"/>
    </location>
</feature>
<dbReference type="PROSITE" id="PS51257">
    <property type="entry name" value="PROKAR_LIPOPROTEIN"/>
    <property type="match status" value="1"/>
</dbReference>
<name>A0ABV4KK28_9VIBR</name>
<reference evidence="2 3" key="1">
    <citation type="submission" date="2024-06" db="EMBL/GenBank/DDBJ databases">
        <authorList>
            <person name="Steensen K."/>
            <person name="Seneca J."/>
            <person name="Bartlau N."/>
            <person name="Yu A.X."/>
            <person name="Polz M.F."/>
        </authorList>
    </citation>
    <scope>NUCLEOTIDE SEQUENCE [LARGE SCALE GENOMIC DNA]</scope>
    <source>
        <strain evidence="2 3">1F9</strain>
    </source>
</reference>
<dbReference type="RefSeq" id="WP_371707392.1">
    <property type="nucleotide sequence ID" value="NZ_JBGOOL010000013.1"/>
</dbReference>
<comment type="caution">
    <text evidence="2">The sequence shown here is derived from an EMBL/GenBank/DDBJ whole genome shotgun (WGS) entry which is preliminary data.</text>
</comment>
<dbReference type="Pfam" id="PF14344">
    <property type="entry name" value="DUF4397"/>
    <property type="match status" value="3"/>
</dbReference>
<evidence type="ECO:0000313" key="3">
    <source>
        <dbReference type="Proteomes" id="UP001569175"/>
    </source>
</evidence>
<evidence type="ECO:0000313" key="2">
    <source>
        <dbReference type="EMBL" id="MEZ8052786.1"/>
    </source>
</evidence>
<dbReference type="InterPro" id="IPR025510">
    <property type="entry name" value="DUF4397"/>
</dbReference>
<feature type="domain" description="DUF4397" evidence="1">
    <location>
        <begin position="251"/>
        <end position="372"/>
    </location>
</feature>
<feature type="domain" description="DUF4397" evidence="1">
    <location>
        <begin position="28"/>
        <end position="150"/>
    </location>
</feature>
<sequence length="455" mass="46926">MKYSPILAVALSALFIVGCNDDDQPTTQLQAVHASPDAPLANVLVNSQARWTGVDYAQASGYTSVNQGQTTLQVDVQLPGDGVATVIPPSQFDLSGDLDYTVMVVGDADGSNNPVEALVVTRPAAGTATSSSLDVQVVHAATGVGDVNLYVTAPNDPLGAPIDPLGAPIGTLGYKGFTDVLNIPAGQYRVRLETVSGSAIAFDSGEITLPAGSELTIAAVPRADSTSTSPVKLMVMDGKSSSIIYDMAESAEVRVGHLVDGAPSVDVFVNSAKFAPLDALMFKEVRGFLDLAAGSYDIDIYETATISPTFIDVDGLAVFAGMDYSIYAVGTVSPLNLEALVVPENRRSVATSAVLNITHAAANPIAASVDIYLTENVGISGSTPALSNVKFKDFANGIYVAAGTYYVTITVAGDPSTVAIDSAPATLVNGVVYQVVAIDDSMGTGFNLIVSETTD</sequence>
<accession>A0ABV4KK28</accession>
<keyword evidence="3" id="KW-1185">Reference proteome</keyword>
<gene>
    <name evidence="2" type="ORF">ACED57_06445</name>
</gene>
<dbReference type="EMBL" id="JBGOOL010000013">
    <property type="protein sequence ID" value="MEZ8052786.1"/>
    <property type="molecule type" value="Genomic_DNA"/>
</dbReference>
<evidence type="ECO:0000259" key="1">
    <source>
        <dbReference type="Pfam" id="PF14344"/>
    </source>
</evidence>
<dbReference type="Proteomes" id="UP001569175">
    <property type="component" value="Unassembled WGS sequence"/>
</dbReference>